<dbReference type="GO" id="GO:0005384">
    <property type="term" value="F:manganese ion transmembrane transporter activity"/>
    <property type="evidence" value="ECO:0007669"/>
    <property type="project" value="UniProtKB-UniRule"/>
</dbReference>
<dbReference type="RefSeq" id="WP_118276976.1">
    <property type="nucleotide sequence ID" value="NZ_AP019695.1"/>
</dbReference>
<keyword evidence="10" id="KW-1185">Reference proteome</keyword>
<keyword evidence="5 8" id="KW-0406">Ion transport</keyword>
<organism evidence="9 10">
    <name type="scientific">Amedibacterium intestinale</name>
    <dbReference type="NCBI Taxonomy" id="2583452"/>
    <lineage>
        <taxon>Bacteria</taxon>
        <taxon>Bacillati</taxon>
        <taxon>Bacillota</taxon>
        <taxon>Erysipelotrichia</taxon>
        <taxon>Erysipelotrichales</taxon>
        <taxon>Erysipelotrichaceae</taxon>
        <taxon>Amedibacterium</taxon>
    </lineage>
</organism>
<dbReference type="GO" id="GO:0005886">
    <property type="term" value="C:plasma membrane"/>
    <property type="evidence" value="ECO:0007669"/>
    <property type="project" value="UniProtKB-SubCell"/>
</dbReference>
<dbReference type="PANTHER" id="PTHR35529:SF1">
    <property type="entry name" value="MANGANESE EFFLUX PUMP MNTP-RELATED"/>
    <property type="match status" value="1"/>
</dbReference>
<keyword evidence="2 8" id="KW-1003">Cell membrane</keyword>
<feature type="transmembrane region" description="Helical" evidence="8">
    <location>
        <begin position="134"/>
        <end position="157"/>
    </location>
</feature>
<dbReference type="Pfam" id="PF02659">
    <property type="entry name" value="Mntp"/>
    <property type="match status" value="1"/>
</dbReference>
<dbReference type="HAMAP" id="MF_01521">
    <property type="entry name" value="MntP_pump"/>
    <property type="match status" value="1"/>
</dbReference>
<comment type="subcellular location">
    <subcellularLocation>
        <location evidence="8">Cell membrane</location>
        <topology evidence="8">Multi-pass membrane protein</topology>
    </subcellularLocation>
</comment>
<comment type="function">
    <text evidence="8">Probably functions as a manganese efflux pump.</text>
</comment>
<dbReference type="PANTHER" id="PTHR35529">
    <property type="entry name" value="MANGANESE EFFLUX PUMP MNTP-RELATED"/>
    <property type="match status" value="1"/>
</dbReference>
<evidence type="ECO:0000256" key="8">
    <source>
        <dbReference type="HAMAP-Rule" id="MF_01521"/>
    </source>
</evidence>
<dbReference type="InterPro" id="IPR022929">
    <property type="entry name" value="Put_MntP"/>
</dbReference>
<feature type="transmembrane region" description="Helical" evidence="8">
    <location>
        <begin position="35"/>
        <end position="57"/>
    </location>
</feature>
<keyword evidence="4 8" id="KW-1133">Transmembrane helix</keyword>
<keyword evidence="7 8" id="KW-0464">Manganese</keyword>
<evidence type="ECO:0000256" key="2">
    <source>
        <dbReference type="ARBA" id="ARBA00022475"/>
    </source>
</evidence>
<evidence type="ECO:0000256" key="3">
    <source>
        <dbReference type="ARBA" id="ARBA00022692"/>
    </source>
</evidence>
<evidence type="ECO:0000313" key="10">
    <source>
        <dbReference type="Proteomes" id="UP000464754"/>
    </source>
</evidence>
<evidence type="ECO:0000256" key="4">
    <source>
        <dbReference type="ARBA" id="ARBA00022989"/>
    </source>
</evidence>
<reference evidence="10" key="1">
    <citation type="submission" date="2019-05" db="EMBL/GenBank/DDBJ databases">
        <title>Complete genome sequencing of Absiella argi strain JCM 30884.</title>
        <authorList>
            <person name="Sakamoto M."/>
            <person name="Murakami T."/>
            <person name="Mori H."/>
        </authorList>
    </citation>
    <scope>NUCLEOTIDE SEQUENCE [LARGE SCALE GENOMIC DNA]</scope>
    <source>
        <strain evidence="10">JCM 30884</strain>
    </source>
</reference>
<evidence type="ECO:0000256" key="6">
    <source>
        <dbReference type="ARBA" id="ARBA00023136"/>
    </source>
</evidence>
<keyword evidence="3 8" id="KW-0812">Transmembrane</keyword>
<feature type="transmembrane region" description="Helical" evidence="8">
    <location>
        <begin position="106"/>
        <end position="127"/>
    </location>
</feature>
<dbReference type="AlphaFoldDB" id="A0A6N4TL93"/>
<evidence type="ECO:0000256" key="1">
    <source>
        <dbReference type="ARBA" id="ARBA00022448"/>
    </source>
</evidence>
<feature type="transmembrane region" description="Helical" evidence="8">
    <location>
        <begin position="69"/>
        <end position="86"/>
    </location>
</feature>
<keyword evidence="1 8" id="KW-0813">Transport</keyword>
<evidence type="ECO:0000313" key="9">
    <source>
        <dbReference type="EMBL" id="BBK23503.1"/>
    </source>
</evidence>
<dbReference type="EMBL" id="AP019695">
    <property type="protein sequence ID" value="BBK23503.1"/>
    <property type="molecule type" value="Genomic_DNA"/>
</dbReference>
<name>A0A6N4TL93_9FIRM</name>
<dbReference type="KEGG" id="aarg:Aargi30884_24060"/>
<evidence type="ECO:0000256" key="5">
    <source>
        <dbReference type="ARBA" id="ARBA00023065"/>
    </source>
</evidence>
<proteinExistence type="inferred from homology"/>
<dbReference type="InterPro" id="IPR003810">
    <property type="entry name" value="Mntp/YtaF"/>
</dbReference>
<accession>A0A6N4TL93</accession>
<feature type="transmembrane region" description="Helical" evidence="8">
    <location>
        <begin position="163"/>
        <end position="181"/>
    </location>
</feature>
<evidence type="ECO:0000256" key="7">
    <source>
        <dbReference type="ARBA" id="ARBA00023211"/>
    </source>
</evidence>
<gene>
    <name evidence="8 9" type="primary">mntP</name>
    <name evidence="9" type="ORF">Aargi30884_24060</name>
</gene>
<keyword evidence="6 8" id="KW-0472">Membrane</keyword>
<sequence length="186" mass="20557">MSIFSICMIGIGLSMDAFAVSIAKGMTIKKHLLLRYAFILAFFFGFFQALMPLLGWWAGSYFQELISAFDHWIAFLLLGFIGVHMLKESLSNKEEEVDDSLSFKTILLLAIATSIDALAVGISFAFLKVDILQAITMIGIITFVLSFLAVIIGNRLGNMLEKYAGILGGCILILIGCKILIEHLFF</sequence>
<dbReference type="Proteomes" id="UP000464754">
    <property type="component" value="Chromosome"/>
</dbReference>
<comment type="similarity">
    <text evidence="8">Belongs to the MntP (TC 9.B.29) family.</text>
</comment>
<protein>
    <recommendedName>
        <fullName evidence="8">Putative manganese efflux pump MntP</fullName>
    </recommendedName>
</protein>